<evidence type="ECO:0000313" key="3">
    <source>
        <dbReference type="EMBL" id="MBD2562333.1"/>
    </source>
</evidence>
<evidence type="ECO:0000313" key="4">
    <source>
        <dbReference type="Proteomes" id="UP000604661"/>
    </source>
</evidence>
<dbReference type="SUPFAM" id="SSF48264">
    <property type="entry name" value="Cytochrome P450"/>
    <property type="match status" value="1"/>
</dbReference>
<evidence type="ECO:0000256" key="2">
    <source>
        <dbReference type="RuleBase" id="RU000461"/>
    </source>
</evidence>
<keyword evidence="2" id="KW-0349">Heme</keyword>
<dbReference type="Pfam" id="PF00067">
    <property type="entry name" value="p450"/>
    <property type="match status" value="1"/>
</dbReference>
<reference evidence="3 4" key="1">
    <citation type="journal article" date="2020" name="ISME J.">
        <title>Comparative genomics reveals insights into cyanobacterial evolution and habitat adaptation.</title>
        <authorList>
            <person name="Chen M.Y."/>
            <person name="Teng W.K."/>
            <person name="Zhao L."/>
            <person name="Hu C.X."/>
            <person name="Zhou Y.K."/>
            <person name="Han B.P."/>
            <person name="Song L.R."/>
            <person name="Shu W.S."/>
        </authorList>
    </citation>
    <scope>NUCLEOTIDE SEQUENCE [LARGE SCALE GENOMIC DNA]</scope>
    <source>
        <strain evidence="3 4">FACHB-391</strain>
    </source>
</reference>
<dbReference type="InterPro" id="IPR002397">
    <property type="entry name" value="Cyt_P450_B"/>
</dbReference>
<evidence type="ECO:0000256" key="1">
    <source>
        <dbReference type="ARBA" id="ARBA00010617"/>
    </source>
</evidence>
<dbReference type="CDD" id="cd20625">
    <property type="entry name" value="CYP164-like"/>
    <property type="match status" value="1"/>
</dbReference>
<dbReference type="InterPro" id="IPR017972">
    <property type="entry name" value="Cyt_P450_CS"/>
</dbReference>
<organism evidence="3 4">
    <name type="scientific">Nostoc linckia FACHB-391</name>
    <dbReference type="NCBI Taxonomy" id="2692906"/>
    <lineage>
        <taxon>Bacteria</taxon>
        <taxon>Bacillati</taxon>
        <taxon>Cyanobacteriota</taxon>
        <taxon>Cyanophyceae</taxon>
        <taxon>Nostocales</taxon>
        <taxon>Nostocaceae</taxon>
        <taxon>Nostoc</taxon>
    </lineage>
</organism>
<protein>
    <submittedName>
        <fullName evidence="3">Cytochrome P450</fullName>
    </submittedName>
</protein>
<dbReference type="PANTHER" id="PTHR46696">
    <property type="entry name" value="P450, PUTATIVE (EUROFUNG)-RELATED"/>
    <property type="match status" value="1"/>
</dbReference>
<keyword evidence="4" id="KW-1185">Reference proteome</keyword>
<dbReference type="InterPro" id="IPR001128">
    <property type="entry name" value="Cyt_P450"/>
</dbReference>
<dbReference type="PROSITE" id="PS00086">
    <property type="entry name" value="CYTOCHROME_P450"/>
    <property type="match status" value="1"/>
</dbReference>
<keyword evidence="2" id="KW-0503">Monooxygenase</keyword>
<dbReference type="PANTHER" id="PTHR46696:SF1">
    <property type="entry name" value="CYTOCHROME P450 YJIB-RELATED"/>
    <property type="match status" value="1"/>
</dbReference>
<accession>A0ABR8EWM5</accession>
<proteinExistence type="inferred from homology"/>
<keyword evidence="2" id="KW-0560">Oxidoreductase</keyword>
<keyword evidence="2" id="KW-0408">Iron</keyword>
<comment type="caution">
    <text evidence="3">The sequence shown here is derived from an EMBL/GenBank/DDBJ whole genome shotgun (WGS) entry which is preliminary data.</text>
</comment>
<sequence>MTTSQEKRVYDLFAKESLLNPYPLYNQIRSLDPVYFYEEGGFWFLTRYKDVEAAVNDLRLSSHLKILYARQLQNLDISIVSNFLQLIERMLIDKDPPEHTRMRKVALQGFTISALESWRSIIQETTDGLLDKVQDRHNMDIVVDLSSQLPSLIISKIFDVPEEDRQNFLQWGADIATFWGAPSSPNIEELARKADIGAASFTNLIKRIVEERRRQPGNDMISLLIAAFEQNEINLEELPSLCVLILNAGHVTTTDLIPNGLNLLLKHPEQLQKLKDNPELINSAVEEMIRFDPPVPVIFRVSKEDLTIGGKEIKAGSVIAIALGAANHDPEKFELPEVFDITRSPNEHLGFNKGIHFCLGAVLARMELTICFNTLLRRMPNISFDTDKFAVPKRTSLAFKGFESFPVKF</sequence>
<keyword evidence="2" id="KW-0479">Metal-binding</keyword>
<dbReference type="InterPro" id="IPR036396">
    <property type="entry name" value="Cyt_P450_sf"/>
</dbReference>
<dbReference type="Gene3D" id="1.10.630.10">
    <property type="entry name" value="Cytochrome P450"/>
    <property type="match status" value="1"/>
</dbReference>
<comment type="similarity">
    <text evidence="1 2">Belongs to the cytochrome P450 family.</text>
</comment>
<dbReference type="RefSeq" id="WP_190898032.1">
    <property type="nucleotide sequence ID" value="NZ_JACJTE010000018.1"/>
</dbReference>
<dbReference type="EMBL" id="JACJTE010000018">
    <property type="protein sequence ID" value="MBD2562333.1"/>
    <property type="molecule type" value="Genomic_DNA"/>
</dbReference>
<name>A0ABR8EWM5_NOSLI</name>
<dbReference type="PRINTS" id="PR00359">
    <property type="entry name" value="BP450"/>
</dbReference>
<dbReference type="Proteomes" id="UP000604661">
    <property type="component" value="Unassembled WGS sequence"/>
</dbReference>
<gene>
    <name evidence="3" type="ORF">H6G95_17285</name>
</gene>